<dbReference type="Gene3D" id="3.30.10.20">
    <property type="match status" value="1"/>
</dbReference>
<protein>
    <submittedName>
        <fullName evidence="2">PASTA domain-containing protein</fullName>
    </submittedName>
</protein>
<evidence type="ECO:0000259" key="1">
    <source>
        <dbReference type="Pfam" id="PF03793"/>
    </source>
</evidence>
<comment type="caution">
    <text evidence="2">The sequence shown here is derived from an EMBL/GenBank/DDBJ whole genome shotgun (WGS) entry which is preliminary data.</text>
</comment>
<accession>A0ABW5W9U0</accession>
<dbReference type="Proteomes" id="UP001597478">
    <property type="component" value="Unassembled WGS sequence"/>
</dbReference>
<name>A0ABW5W9U0_9PSEU</name>
<feature type="domain" description="PASTA" evidence="1">
    <location>
        <begin position="9"/>
        <end position="67"/>
    </location>
</feature>
<evidence type="ECO:0000313" key="3">
    <source>
        <dbReference type="Proteomes" id="UP001597478"/>
    </source>
</evidence>
<reference evidence="3" key="1">
    <citation type="journal article" date="2019" name="Int. J. Syst. Evol. Microbiol.">
        <title>The Global Catalogue of Microorganisms (GCM) 10K type strain sequencing project: providing services to taxonomists for standard genome sequencing and annotation.</title>
        <authorList>
            <consortium name="The Broad Institute Genomics Platform"/>
            <consortium name="The Broad Institute Genome Sequencing Center for Infectious Disease"/>
            <person name="Wu L."/>
            <person name="Ma J."/>
        </authorList>
    </citation>
    <scope>NUCLEOTIDE SEQUENCE [LARGE SCALE GENOMIC DNA]</scope>
    <source>
        <strain evidence="3">IBRC-M 10906</strain>
    </source>
</reference>
<dbReference type="InterPro" id="IPR005543">
    <property type="entry name" value="PASTA_dom"/>
</dbReference>
<dbReference type="Pfam" id="PF03793">
    <property type="entry name" value="PASTA"/>
    <property type="match status" value="1"/>
</dbReference>
<organism evidence="2 3">
    <name type="scientific">Prauserella oleivorans</name>
    <dbReference type="NCBI Taxonomy" id="1478153"/>
    <lineage>
        <taxon>Bacteria</taxon>
        <taxon>Bacillati</taxon>
        <taxon>Actinomycetota</taxon>
        <taxon>Actinomycetes</taxon>
        <taxon>Pseudonocardiales</taxon>
        <taxon>Pseudonocardiaceae</taxon>
        <taxon>Prauserella</taxon>
    </lineage>
</organism>
<keyword evidence="3" id="KW-1185">Reference proteome</keyword>
<dbReference type="RefSeq" id="WP_377390494.1">
    <property type="nucleotide sequence ID" value="NZ_JBHSAN010000024.1"/>
</dbReference>
<proteinExistence type="predicted"/>
<evidence type="ECO:0000313" key="2">
    <source>
        <dbReference type="EMBL" id="MFD2800754.1"/>
    </source>
</evidence>
<sequence>MHRPRPVTEVPDVVGLGAEDACTIVRRAGLVPVGPEGADEPTTGVVTAQRPIGTAGAEEGAEVVLWTHPGRDSAEALVPPTPVEAADLDPV</sequence>
<gene>
    <name evidence="2" type="ORF">ACFS2C_15280</name>
</gene>
<dbReference type="EMBL" id="JBHUOF010000021">
    <property type="protein sequence ID" value="MFD2800754.1"/>
    <property type="molecule type" value="Genomic_DNA"/>
</dbReference>